<organism evidence="5 6">
    <name type="scientific">Actinorhabdospora filicis</name>
    <dbReference type="NCBI Taxonomy" id="1785913"/>
    <lineage>
        <taxon>Bacteria</taxon>
        <taxon>Bacillati</taxon>
        <taxon>Actinomycetota</taxon>
        <taxon>Actinomycetes</taxon>
        <taxon>Micromonosporales</taxon>
        <taxon>Micromonosporaceae</taxon>
        <taxon>Actinorhabdospora</taxon>
    </lineage>
</organism>
<dbReference type="Pfam" id="PF06276">
    <property type="entry name" value="FhuF"/>
    <property type="match status" value="1"/>
</dbReference>
<sequence>MTHATAAHAHVRDSVLAAAWREDVAGLRTHGVPGLDFTARHLDFDQIEPTGPVRVDGREATTAGLLERLGLGEPVLAEVTDAAANLGLALARRAAADEELRAKAAELGAGSSIALARRLSVSPAFEPCLFFERLAVHGHHLHPCARTRLGMDTADLLVHDLEGPGAPIRFLAARSDRLRLSGPTDAATLLREGHPELDKALAEGLRPGETAIPVHPWQYGNVVRQRYGGLFADGTLRELPGASLPSEPTISLRTLVTAPGTDGRRWQVKCALDVQITSTRRTISAATAHNGPAVSAALGRIAAADPLLAARVGVLPELAGVSVRGEGGVTRDLTSVLREGFGSHTRPGELPVPGCALYARSPIGGRSVLAELVAEHGDPADFLARYVDLVVPPVLRLAAMGVGLEAHLQNSVPVFVGGTPVRMLFRDWGGARLHGARMAAAGHALDLYPGSVVATESLDTMRAKVAYTAFQAHLGEIVRLLAAEFGLPTRESWRLVAAAVAEHAAPEDREFFLGPTLPHKALLTMRVRGDGDHYVPVRNPMREEGR</sequence>
<dbReference type="Pfam" id="PF04183">
    <property type="entry name" value="IucA_IucC"/>
    <property type="match status" value="1"/>
</dbReference>
<dbReference type="InterPro" id="IPR007310">
    <property type="entry name" value="Aerobactin_biosyn_IucA/IucC_N"/>
</dbReference>
<feature type="domain" description="Aerobactin siderophore biosynthesis IucA/IucC-like C-terminal" evidence="4">
    <location>
        <begin position="381"/>
        <end position="533"/>
    </location>
</feature>
<feature type="domain" description="Aerobactin siderophore biosynthesis IucA/IucC N-terminal" evidence="3">
    <location>
        <begin position="128"/>
        <end position="359"/>
    </location>
</feature>
<dbReference type="RefSeq" id="WP_285664315.1">
    <property type="nucleotide sequence ID" value="NZ_BSTX01000002.1"/>
</dbReference>
<evidence type="ECO:0000313" key="5">
    <source>
        <dbReference type="EMBL" id="GLZ79193.1"/>
    </source>
</evidence>
<name>A0A9W6WAN5_9ACTN</name>
<reference evidence="5" key="1">
    <citation type="submission" date="2023-03" db="EMBL/GenBank/DDBJ databases">
        <title>Actinorhabdospora filicis NBRC 111898.</title>
        <authorList>
            <person name="Ichikawa N."/>
            <person name="Sato H."/>
            <person name="Tonouchi N."/>
        </authorList>
    </citation>
    <scope>NUCLEOTIDE SEQUENCE</scope>
    <source>
        <strain evidence="5">NBRC 111898</strain>
    </source>
</reference>
<keyword evidence="6" id="KW-1185">Reference proteome</keyword>
<dbReference type="GO" id="GO:0019290">
    <property type="term" value="P:siderophore biosynthetic process"/>
    <property type="evidence" value="ECO:0007669"/>
    <property type="project" value="InterPro"/>
</dbReference>
<comment type="caution">
    <text evidence="5">The sequence shown here is derived from an EMBL/GenBank/DDBJ whole genome shotgun (WGS) entry which is preliminary data.</text>
</comment>
<evidence type="ECO:0000259" key="3">
    <source>
        <dbReference type="Pfam" id="PF04183"/>
    </source>
</evidence>
<dbReference type="PANTHER" id="PTHR34384:SF5">
    <property type="entry name" value="L-2,3-DIAMINOPROPANOATE--CITRATE LIGASE"/>
    <property type="match status" value="1"/>
</dbReference>
<dbReference type="PANTHER" id="PTHR34384">
    <property type="entry name" value="L-2,3-DIAMINOPROPANOATE--CITRATE LIGASE"/>
    <property type="match status" value="1"/>
</dbReference>
<protein>
    <submittedName>
        <fullName evidence="5">Iron transporter</fullName>
    </submittedName>
</protein>
<proteinExistence type="inferred from homology"/>
<dbReference type="AlphaFoldDB" id="A0A9W6WAN5"/>
<dbReference type="Proteomes" id="UP001165079">
    <property type="component" value="Unassembled WGS sequence"/>
</dbReference>
<dbReference type="InterPro" id="IPR022770">
    <property type="entry name" value="IucA/IucC-like_C"/>
</dbReference>
<evidence type="ECO:0000256" key="2">
    <source>
        <dbReference type="ARBA" id="ARBA00007832"/>
    </source>
</evidence>
<dbReference type="EMBL" id="BSTX01000002">
    <property type="protein sequence ID" value="GLZ79193.1"/>
    <property type="molecule type" value="Genomic_DNA"/>
</dbReference>
<dbReference type="InterPro" id="IPR037455">
    <property type="entry name" value="LucA/IucC-like"/>
</dbReference>
<comment type="similarity">
    <text evidence="2">Belongs to the IucA/IucC family.</text>
</comment>
<evidence type="ECO:0000313" key="6">
    <source>
        <dbReference type="Proteomes" id="UP001165079"/>
    </source>
</evidence>
<evidence type="ECO:0000259" key="4">
    <source>
        <dbReference type="Pfam" id="PF06276"/>
    </source>
</evidence>
<accession>A0A9W6WAN5</accession>
<dbReference type="GO" id="GO:0016881">
    <property type="term" value="F:acid-amino acid ligase activity"/>
    <property type="evidence" value="ECO:0007669"/>
    <property type="project" value="UniProtKB-ARBA"/>
</dbReference>
<gene>
    <name evidence="5" type="ORF">Afil01_40000</name>
</gene>
<dbReference type="Gene3D" id="1.10.510.40">
    <property type="match status" value="1"/>
</dbReference>
<evidence type="ECO:0000256" key="1">
    <source>
        <dbReference type="ARBA" id="ARBA00004924"/>
    </source>
</evidence>
<comment type="pathway">
    <text evidence="1">Siderophore biosynthesis.</text>
</comment>